<proteinExistence type="predicted"/>
<protein>
    <recommendedName>
        <fullName evidence="3">Endonuclease/exonuclease/phosphatase domain-containing protein</fullName>
    </recommendedName>
</protein>
<dbReference type="OrthoDB" id="1421217at2759"/>
<evidence type="ECO:0000313" key="1">
    <source>
        <dbReference type="EMBL" id="GAU40433.1"/>
    </source>
</evidence>
<dbReference type="Proteomes" id="UP000242715">
    <property type="component" value="Unassembled WGS sequence"/>
</dbReference>
<dbReference type="EMBL" id="DF973805">
    <property type="protein sequence ID" value="GAU40433.1"/>
    <property type="molecule type" value="Genomic_DNA"/>
</dbReference>
<evidence type="ECO:0008006" key="3">
    <source>
        <dbReference type="Google" id="ProtNLM"/>
    </source>
</evidence>
<organism evidence="1 2">
    <name type="scientific">Trifolium subterraneum</name>
    <name type="common">Subterranean clover</name>
    <dbReference type="NCBI Taxonomy" id="3900"/>
    <lineage>
        <taxon>Eukaryota</taxon>
        <taxon>Viridiplantae</taxon>
        <taxon>Streptophyta</taxon>
        <taxon>Embryophyta</taxon>
        <taxon>Tracheophyta</taxon>
        <taxon>Spermatophyta</taxon>
        <taxon>Magnoliopsida</taxon>
        <taxon>eudicotyledons</taxon>
        <taxon>Gunneridae</taxon>
        <taxon>Pentapetalae</taxon>
        <taxon>rosids</taxon>
        <taxon>fabids</taxon>
        <taxon>Fabales</taxon>
        <taxon>Fabaceae</taxon>
        <taxon>Papilionoideae</taxon>
        <taxon>50 kb inversion clade</taxon>
        <taxon>NPAAA clade</taxon>
        <taxon>Hologalegina</taxon>
        <taxon>IRL clade</taxon>
        <taxon>Trifolieae</taxon>
        <taxon>Trifolium</taxon>
    </lineage>
</organism>
<dbReference type="SUPFAM" id="SSF56219">
    <property type="entry name" value="DNase I-like"/>
    <property type="match status" value="1"/>
</dbReference>
<dbReference type="Gene3D" id="3.60.10.10">
    <property type="entry name" value="Endonuclease/exonuclease/phosphatase"/>
    <property type="match status" value="1"/>
</dbReference>
<reference evidence="2" key="1">
    <citation type="journal article" date="2017" name="Front. Plant Sci.">
        <title>Climate Clever Clovers: New Paradigm to Reduce the Environmental Footprint of Ruminants by Breeding Low Methanogenic Forages Utilizing Haplotype Variation.</title>
        <authorList>
            <person name="Kaur P."/>
            <person name="Appels R."/>
            <person name="Bayer P.E."/>
            <person name="Keeble-Gagnere G."/>
            <person name="Wang J."/>
            <person name="Hirakawa H."/>
            <person name="Shirasawa K."/>
            <person name="Vercoe P."/>
            <person name="Stefanova K."/>
            <person name="Durmic Z."/>
            <person name="Nichols P."/>
            <person name="Revell C."/>
            <person name="Isobe S.N."/>
            <person name="Edwards D."/>
            <person name="Erskine W."/>
        </authorList>
    </citation>
    <scope>NUCLEOTIDE SEQUENCE [LARGE SCALE GENOMIC DNA]</scope>
    <source>
        <strain evidence="2">cv. Daliak</strain>
    </source>
</reference>
<keyword evidence="2" id="KW-1185">Reference proteome</keyword>
<dbReference type="InterPro" id="IPR036691">
    <property type="entry name" value="Endo/exonu/phosph_ase_sf"/>
</dbReference>
<gene>
    <name evidence="1" type="ORF">TSUD_397520</name>
</gene>
<accession>A0A2Z6NEJ9</accession>
<evidence type="ECO:0000313" key="2">
    <source>
        <dbReference type="Proteomes" id="UP000242715"/>
    </source>
</evidence>
<name>A0A2Z6NEJ9_TRISU</name>
<sequence>MWDSSEVEVWSSISREHVLWCHDRFLKTGEEFYLANVYAPCDMGAKRVLWDYLSGRIQSLNGERVCLCGDFNAARSIEERRSAREGPRSSDLIHFNCFIDDTALVDLPLNGRSLEGVQPIRQAVFTHFASHFKASTMDRPGVENLNFSQLTPREGGSLDFWSEMQANIMRFMAEFHRNGRLSKGINSTFIALIPKVDSPHRLNDFRPISVIPHFLTDHFWFGV</sequence>
<dbReference type="AlphaFoldDB" id="A0A2Z6NEJ9"/>